<accession>A0AAU1ZZ93</accession>
<feature type="compositionally biased region" description="Basic and acidic residues" evidence="1">
    <location>
        <begin position="83"/>
        <end position="97"/>
    </location>
</feature>
<evidence type="ECO:0000313" key="3">
    <source>
        <dbReference type="EMBL" id="WTT17741.1"/>
    </source>
</evidence>
<organism evidence="3">
    <name type="scientific">Streptomyces sp. NBC_00093</name>
    <dbReference type="NCBI Taxonomy" id="2975649"/>
    <lineage>
        <taxon>Bacteria</taxon>
        <taxon>Bacillati</taxon>
        <taxon>Actinomycetota</taxon>
        <taxon>Actinomycetes</taxon>
        <taxon>Kitasatosporales</taxon>
        <taxon>Streptomycetaceae</taxon>
        <taxon>Streptomyces</taxon>
    </lineage>
</organism>
<evidence type="ECO:0000259" key="2">
    <source>
        <dbReference type="Pfam" id="PF06223"/>
    </source>
</evidence>
<feature type="compositionally biased region" description="Basic and acidic residues" evidence="1">
    <location>
        <begin position="105"/>
        <end position="115"/>
    </location>
</feature>
<dbReference type="InterPro" id="IPR009350">
    <property type="entry name" value="Phage_tail_T"/>
</dbReference>
<gene>
    <name evidence="3" type="ORF">OHA22_20450</name>
</gene>
<dbReference type="EMBL" id="CP108222">
    <property type="protein sequence ID" value="WTT17741.1"/>
    <property type="molecule type" value="Genomic_DNA"/>
</dbReference>
<name>A0AAU1ZZ93_9ACTN</name>
<dbReference type="Pfam" id="PF06223">
    <property type="entry name" value="Phage_tail_T"/>
    <property type="match status" value="1"/>
</dbReference>
<feature type="region of interest" description="Disordered" evidence="1">
    <location>
        <begin position="79"/>
        <end position="115"/>
    </location>
</feature>
<evidence type="ECO:0000256" key="1">
    <source>
        <dbReference type="SAM" id="MobiDB-lite"/>
    </source>
</evidence>
<protein>
    <recommendedName>
        <fullName evidence="2">Minor tail T domain-containing protein</fullName>
    </recommendedName>
</protein>
<reference evidence="3" key="1">
    <citation type="submission" date="2022-10" db="EMBL/GenBank/DDBJ databases">
        <title>The complete genomes of actinobacterial strains from the NBC collection.</title>
        <authorList>
            <person name="Joergensen T.S."/>
            <person name="Alvarez Arevalo M."/>
            <person name="Sterndorff E.B."/>
            <person name="Faurdal D."/>
            <person name="Vuksanovic O."/>
            <person name="Mourched A.-S."/>
            <person name="Charusanti P."/>
            <person name="Shaw S."/>
            <person name="Blin K."/>
            <person name="Weber T."/>
        </authorList>
    </citation>
    <scope>NUCLEOTIDE SEQUENCE</scope>
    <source>
        <strain evidence="3">NBC_00093</strain>
    </source>
</reference>
<sequence length="115" mass="13484">MDRFTEEQMVNLVAYQNLYGFITPRRLDMVLARLGMDVVSPHLKKGARPRLRDHLMTWSRADRPRRSGREMLGIVQGIQAQFEQDHDTEREQRGERARRARRALRTKEASHGGSR</sequence>
<proteinExistence type="predicted"/>
<feature type="domain" description="Minor tail T" evidence="2">
    <location>
        <begin position="13"/>
        <end position="81"/>
    </location>
</feature>
<dbReference type="AlphaFoldDB" id="A0AAU1ZZ93"/>